<name>A0A1J8QCT2_9AGAM</name>
<feature type="compositionally biased region" description="Acidic residues" evidence="5">
    <location>
        <begin position="66"/>
        <end position="82"/>
    </location>
</feature>
<dbReference type="PANTHER" id="PTHR46754">
    <property type="entry name" value="MKI67 FHA DOMAIN-INTERACTING NUCLEOLAR PHOSPHOPROTEIN"/>
    <property type="match status" value="1"/>
</dbReference>
<protein>
    <recommendedName>
        <fullName evidence="6">RRM domain-containing protein</fullName>
    </recommendedName>
</protein>
<accession>A0A1J8QCT2</accession>
<organism evidence="7 8">
    <name type="scientific">Rhizopogon vesiculosus</name>
    <dbReference type="NCBI Taxonomy" id="180088"/>
    <lineage>
        <taxon>Eukaryota</taxon>
        <taxon>Fungi</taxon>
        <taxon>Dikarya</taxon>
        <taxon>Basidiomycota</taxon>
        <taxon>Agaricomycotina</taxon>
        <taxon>Agaricomycetes</taxon>
        <taxon>Agaricomycetidae</taxon>
        <taxon>Boletales</taxon>
        <taxon>Suillineae</taxon>
        <taxon>Rhizopogonaceae</taxon>
        <taxon>Rhizopogon</taxon>
    </lineage>
</organism>
<feature type="compositionally biased region" description="Basic and acidic residues" evidence="5">
    <location>
        <begin position="36"/>
        <end position="48"/>
    </location>
</feature>
<evidence type="ECO:0000256" key="3">
    <source>
        <dbReference type="ARBA" id="ARBA00023242"/>
    </source>
</evidence>
<evidence type="ECO:0000256" key="1">
    <source>
        <dbReference type="ARBA" id="ARBA00004604"/>
    </source>
</evidence>
<evidence type="ECO:0000313" key="8">
    <source>
        <dbReference type="Proteomes" id="UP000183567"/>
    </source>
</evidence>
<dbReference type="Pfam" id="PF00076">
    <property type="entry name" value="RRM_1"/>
    <property type="match status" value="2"/>
</dbReference>
<dbReference type="SMART" id="SM00360">
    <property type="entry name" value="RRM"/>
    <property type="match status" value="1"/>
</dbReference>
<dbReference type="EMBL" id="LVVM01005213">
    <property type="protein sequence ID" value="OJA11144.1"/>
    <property type="molecule type" value="Genomic_DNA"/>
</dbReference>
<reference evidence="7 8" key="1">
    <citation type="submission" date="2016-03" db="EMBL/GenBank/DDBJ databases">
        <title>Comparative genomics of the ectomycorrhizal sister species Rhizopogon vinicolor and Rhizopogon vesiculosus (Basidiomycota: Boletales) reveals a divergence of the mating type B locus.</title>
        <authorList>
            <person name="Mujic A.B."/>
            <person name="Kuo A."/>
            <person name="Tritt A."/>
            <person name="Lipzen A."/>
            <person name="Chen C."/>
            <person name="Johnson J."/>
            <person name="Sharma A."/>
            <person name="Barry K."/>
            <person name="Grigoriev I.V."/>
            <person name="Spatafora J.W."/>
        </authorList>
    </citation>
    <scope>NUCLEOTIDE SEQUENCE [LARGE SCALE GENOMIC DNA]</scope>
    <source>
        <strain evidence="7 8">AM-OR11-056</strain>
    </source>
</reference>
<dbReference type="InterPro" id="IPR000504">
    <property type="entry name" value="RRM_dom"/>
</dbReference>
<dbReference type="STRING" id="180088.A0A1J8QCT2"/>
<dbReference type="InterPro" id="IPR035979">
    <property type="entry name" value="RBD_domain_sf"/>
</dbReference>
<keyword evidence="2 4" id="KW-0694">RNA-binding</keyword>
<comment type="caution">
    <text evidence="7">The sequence shown here is derived from an EMBL/GenBank/DDBJ whole genome shotgun (WGS) entry which is preliminary data.</text>
</comment>
<evidence type="ECO:0000256" key="2">
    <source>
        <dbReference type="ARBA" id="ARBA00022884"/>
    </source>
</evidence>
<dbReference type="SUPFAM" id="SSF54928">
    <property type="entry name" value="RNA-binding domain, RBD"/>
    <property type="match status" value="1"/>
</dbReference>
<evidence type="ECO:0000256" key="5">
    <source>
        <dbReference type="SAM" id="MobiDB-lite"/>
    </source>
</evidence>
<dbReference type="OrthoDB" id="21467at2759"/>
<dbReference type="InterPro" id="IPR012677">
    <property type="entry name" value="Nucleotide-bd_a/b_plait_sf"/>
</dbReference>
<dbReference type="GO" id="GO:0005730">
    <property type="term" value="C:nucleolus"/>
    <property type="evidence" value="ECO:0007669"/>
    <property type="project" value="UniProtKB-SubCell"/>
</dbReference>
<dbReference type="Gene3D" id="3.30.70.330">
    <property type="match status" value="1"/>
</dbReference>
<keyword evidence="3" id="KW-0539">Nucleus</keyword>
<gene>
    <name evidence="7" type="ORF">AZE42_02380</name>
</gene>
<dbReference type="CDD" id="cd12307">
    <property type="entry name" value="RRM_NIFK_like"/>
    <property type="match status" value="1"/>
</dbReference>
<comment type="subcellular location">
    <subcellularLocation>
        <location evidence="1">Nucleus</location>
        <location evidence="1">Nucleolus</location>
    </subcellularLocation>
</comment>
<evidence type="ECO:0000256" key="4">
    <source>
        <dbReference type="PROSITE-ProRule" id="PRU00176"/>
    </source>
</evidence>
<dbReference type="GO" id="GO:0003723">
    <property type="term" value="F:RNA binding"/>
    <property type="evidence" value="ECO:0007669"/>
    <property type="project" value="UniProtKB-UniRule"/>
</dbReference>
<dbReference type="PROSITE" id="PS50102">
    <property type="entry name" value="RRM"/>
    <property type="match status" value="1"/>
</dbReference>
<keyword evidence="8" id="KW-1185">Reference proteome</keyword>
<evidence type="ECO:0000259" key="6">
    <source>
        <dbReference type="PROSITE" id="PS50102"/>
    </source>
</evidence>
<feature type="domain" description="RRM" evidence="6">
    <location>
        <begin position="113"/>
        <end position="207"/>
    </location>
</feature>
<feature type="region of interest" description="Disordered" evidence="5">
    <location>
        <begin position="1"/>
        <end position="85"/>
    </location>
</feature>
<dbReference type="AlphaFoldDB" id="A0A1J8QCT2"/>
<evidence type="ECO:0000313" key="7">
    <source>
        <dbReference type="EMBL" id="OJA11144.1"/>
    </source>
</evidence>
<sequence length="285" mass="32258">MAPKLPLKSASKPSISNPGKRTAAESPSKMKSILKTAKEPKADSDVPEKAGGSDAEDDDHLYGFSTDEDDSSDEEDAAGEEVDIGKLPTVAKDDATVKKKLEKAKRHPTQDRGVIFMGRLPHGFYEDQLKGYLSQFGDVTRLRISRNKRVLKNYLGVRYLLTEDKTGRSKHYGFVEFDSSSVAQIVAETMDNYLLMGHILKCKVIPKEKVHPELWVGANKKWKVIPRDQIVRKEHNKPRTDESMQRAEKRLIRRDNERKRKLAEVGIKYDFDAVSYKKKQKAVAS</sequence>
<dbReference type="Proteomes" id="UP000183567">
    <property type="component" value="Unassembled WGS sequence"/>
</dbReference>
<proteinExistence type="predicted"/>